<evidence type="ECO:0000256" key="1">
    <source>
        <dbReference type="SAM" id="MobiDB-lite"/>
    </source>
</evidence>
<feature type="region of interest" description="Disordered" evidence="1">
    <location>
        <begin position="58"/>
        <end position="80"/>
    </location>
</feature>
<dbReference type="EMBL" id="RHFK02000007">
    <property type="protein sequence ID" value="TWW72717.1"/>
    <property type="molecule type" value="Genomic_DNA"/>
</dbReference>
<evidence type="ECO:0000313" key="3">
    <source>
        <dbReference type="Proteomes" id="UP000324091"/>
    </source>
</evidence>
<organism evidence="2 3">
    <name type="scientific">Takifugu flavidus</name>
    <name type="common">sansaifugu</name>
    <dbReference type="NCBI Taxonomy" id="433684"/>
    <lineage>
        <taxon>Eukaryota</taxon>
        <taxon>Metazoa</taxon>
        <taxon>Chordata</taxon>
        <taxon>Craniata</taxon>
        <taxon>Vertebrata</taxon>
        <taxon>Euteleostomi</taxon>
        <taxon>Actinopterygii</taxon>
        <taxon>Neopterygii</taxon>
        <taxon>Teleostei</taxon>
        <taxon>Neoteleostei</taxon>
        <taxon>Acanthomorphata</taxon>
        <taxon>Eupercaria</taxon>
        <taxon>Tetraodontiformes</taxon>
        <taxon>Tetradontoidea</taxon>
        <taxon>Tetraodontidae</taxon>
        <taxon>Takifugu</taxon>
    </lineage>
</organism>
<proteinExistence type="predicted"/>
<feature type="compositionally biased region" description="Polar residues" evidence="1">
    <location>
        <begin position="68"/>
        <end position="80"/>
    </location>
</feature>
<evidence type="ECO:0000313" key="2">
    <source>
        <dbReference type="EMBL" id="TWW72717.1"/>
    </source>
</evidence>
<reference evidence="2 3" key="1">
    <citation type="submission" date="2019-04" db="EMBL/GenBank/DDBJ databases">
        <title>Chromosome genome assembly for Takifugu flavidus.</title>
        <authorList>
            <person name="Xiao S."/>
        </authorList>
    </citation>
    <scope>NUCLEOTIDE SEQUENCE [LARGE SCALE GENOMIC DNA]</scope>
    <source>
        <strain evidence="2">HTHZ2018</strain>
        <tissue evidence="2">Muscle</tissue>
    </source>
</reference>
<name>A0A5C6P3P7_9TELE</name>
<comment type="caution">
    <text evidence="2">The sequence shown here is derived from an EMBL/GenBank/DDBJ whole genome shotgun (WGS) entry which is preliminary data.</text>
</comment>
<gene>
    <name evidence="2" type="ORF">D4764_15G0001110</name>
</gene>
<dbReference type="AlphaFoldDB" id="A0A5C6P3P7"/>
<accession>A0A5C6P3P7</accession>
<dbReference type="Proteomes" id="UP000324091">
    <property type="component" value="Chromosome 15"/>
</dbReference>
<protein>
    <submittedName>
        <fullName evidence="2">Uncharacterized protein</fullName>
    </submittedName>
</protein>
<keyword evidence="3" id="KW-1185">Reference proteome</keyword>
<sequence length="80" mass="9403">MRRNLSKLFHFPERQWDSSEQDLFLEPLQDPDIRCAVNRLFSGTLLLPRLSCRPQPLTSTRRMKHSRSLGTLTSCMSREL</sequence>